<evidence type="ECO:0000256" key="1">
    <source>
        <dbReference type="SAM" id="MobiDB-lite"/>
    </source>
</evidence>
<feature type="region of interest" description="Disordered" evidence="1">
    <location>
        <begin position="1"/>
        <end position="71"/>
    </location>
</feature>
<dbReference type="RefSeq" id="WP_195130345.1">
    <property type="nucleotide sequence ID" value="NZ_JADLQX010000011.1"/>
</dbReference>
<name>A0ABS0CRX5_9NOCA</name>
<gene>
    <name evidence="2" type="ORF">IU459_16095</name>
</gene>
<comment type="caution">
    <text evidence="2">The sequence shown here is derived from an EMBL/GenBank/DDBJ whole genome shotgun (WGS) entry which is preliminary data.</text>
</comment>
<protein>
    <submittedName>
        <fullName evidence="2">Replication-relaxation family protein</fullName>
    </submittedName>
</protein>
<dbReference type="EMBL" id="JADLQX010000011">
    <property type="protein sequence ID" value="MBF6299051.1"/>
    <property type="molecule type" value="Genomic_DNA"/>
</dbReference>
<evidence type="ECO:0000313" key="2">
    <source>
        <dbReference type="EMBL" id="MBF6299051.1"/>
    </source>
</evidence>
<sequence>MTTENSRGLGLGDSGSDVETTSVDGIRPGIRAASTTTSPSTSVNGSLREPNDGAHAGTTPRRRSRTTGPVRDITSLATQLSDRDWSILRSVAEHRYLTVPQIQALHFGDMPPASGLRTTQRVLARLRRDRILASLTQRIGGIQAGSNGLVHYVDVVGDRLLRLAADRGPRRRFEQPTQRFLDHQLGIADAHVALVEANRQGQLELVKCEIEPAAWRDYVGVGGVRLTLKPDLYAETASPPGSEYVDAAFIEIDRGTESIPTLLKKCREYEAYRRQGLEQDRSDGAFPFVVWSMSADTEAKAKRRRVALRQAINGDGRLPAHLFRVIAPDQLISVLQKGGEV</sequence>
<dbReference type="Proteomes" id="UP000702209">
    <property type="component" value="Unassembled WGS sequence"/>
</dbReference>
<accession>A0ABS0CRX5</accession>
<proteinExistence type="predicted"/>
<dbReference type="InterPro" id="IPR025855">
    <property type="entry name" value="Replic_Relax"/>
</dbReference>
<reference evidence="2 3" key="1">
    <citation type="submission" date="2020-10" db="EMBL/GenBank/DDBJ databases">
        <title>Identification of Nocardia species via Next-generation sequencing and recognition of intraspecies genetic diversity.</title>
        <authorList>
            <person name="Li P."/>
            <person name="Li P."/>
            <person name="Lu B."/>
        </authorList>
    </citation>
    <scope>NUCLEOTIDE SEQUENCE [LARGE SCALE GENOMIC DNA]</scope>
    <source>
        <strain evidence="2 3">BJ06-0157</strain>
    </source>
</reference>
<dbReference type="Pfam" id="PF13814">
    <property type="entry name" value="Replic_Relax"/>
    <property type="match status" value="1"/>
</dbReference>
<keyword evidence="3" id="KW-1185">Reference proteome</keyword>
<organism evidence="2 3">
    <name type="scientific">Nocardia amamiensis</name>
    <dbReference type="NCBI Taxonomy" id="404578"/>
    <lineage>
        <taxon>Bacteria</taxon>
        <taxon>Bacillati</taxon>
        <taxon>Actinomycetota</taxon>
        <taxon>Actinomycetes</taxon>
        <taxon>Mycobacteriales</taxon>
        <taxon>Nocardiaceae</taxon>
        <taxon>Nocardia</taxon>
    </lineage>
</organism>
<evidence type="ECO:0000313" key="3">
    <source>
        <dbReference type="Proteomes" id="UP000702209"/>
    </source>
</evidence>